<proteinExistence type="predicted"/>
<comment type="caution">
    <text evidence="1">The sequence shown here is derived from an EMBL/GenBank/DDBJ whole genome shotgun (WGS) entry which is preliminary data.</text>
</comment>
<dbReference type="AlphaFoldDB" id="A0AAW1YR58"/>
<reference evidence="1 2" key="1">
    <citation type="journal article" date="2023" name="G3 (Bethesda)">
        <title>A chromosome-length genome assembly and annotation of blackberry (Rubus argutus, cv. 'Hillquist').</title>
        <authorList>
            <person name="Bruna T."/>
            <person name="Aryal R."/>
            <person name="Dudchenko O."/>
            <person name="Sargent D.J."/>
            <person name="Mead D."/>
            <person name="Buti M."/>
            <person name="Cavallini A."/>
            <person name="Hytonen T."/>
            <person name="Andres J."/>
            <person name="Pham M."/>
            <person name="Weisz D."/>
            <person name="Mascagni F."/>
            <person name="Usai G."/>
            <person name="Natali L."/>
            <person name="Bassil N."/>
            <person name="Fernandez G.E."/>
            <person name="Lomsadze A."/>
            <person name="Armour M."/>
            <person name="Olukolu B."/>
            <person name="Poorten T."/>
            <person name="Britton C."/>
            <person name="Davik J."/>
            <person name="Ashrafi H."/>
            <person name="Aiden E.L."/>
            <person name="Borodovsky M."/>
            <person name="Worthington M."/>
        </authorList>
    </citation>
    <scope>NUCLEOTIDE SEQUENCE [LARGE SCALE GENOMIC DNA]</scope>
    <source>
        <strain evidence="1">PI 553951</strain>
    </source>
</reference>
<evidence type="ECO:0000313" key="1">
    <source>
        <dbReference type="EMBL" id="KAK9951114.1"/>
    </source>
</evidence>
<dbReference type="EMBL" id="JBEDUW010000001">
    <property type="protein sequence ID" value="KAK9951114.1"/>
    <property type="molecule type" value="Genomic_DNA"/>
</dbReference>
<protein>
    <submittedName>
        <fullName evidence="1">Uncharacterized protein</fullName>
    </submittedName>
</protein>
<dbReference type="Proteomes" id="UP001457282">
    <property type="component" value="Unassembled WGS sequence"/>
</dbReference>
<organism evidence="1 2">
    <name type="scientific">Rubus argutus</name>
    <name type="common">Southern blackberry</name>
    <dbReference type="NCBI Taxonomy" id="59490"/>
    <lineage>
        <taxon>Eukaryota</taxon>
        <taxon>Viridiplantae</taxon>
        <taxon>Streptophyta</taxon>
        <taxon>Embryophyta</taxon>
        <taxon>Tracheophyta</taxon>
        <taxon>Spermatophyta</taxon>
        <taxon>Magnoliopsida</taxon>
        <taxon>eudicotyledons</taxon>
        <taxon>Gunneridae</taxon>
        <taxon>Pentapetalae</taxon>
        <taxon>rosids</taxon>
        <taxon>fabids</taxon>
        <taxon>Rosales</taxon>
        <taxon>Rosaceae</taxon>
        <taxon>Rosoideae</taxon>
        <taxon>Rosoideae incertae sedis</taxon>
        <taxon>Rubus</taxon>
    </lineage>
</organism>
<accession>A0AAW1YR58</accession>
<name>A0AAW1YR58_RUBAR</name>
<gene>
    <name evidence="1" type="ORF">M0R45_006574</name>
</gene>
<keyword evidence="2" id="KW-1185">Reference proteome</keyword>
<evidence type="ECO:0000313" key="2">
    <source>
        <dbReference type="Proteomes" id="UP001457282"/>
    </source>
</evidence>
<sequence>MGLMAGSTAVRPGICDAGCEKWRRRREWARHRHLGGRTRWKLRSRAGHHVNGGGDSLRNNGLHGFWWLGRAAMHGLSNEMVDGLLEMSVEFGGFVVTTVVMVYGHG</sequence>